<evidence type="ECO:0000313" key="3">
    <source>
        <dbReference type="Proteomes" id="UP001254488"/>
    </source>
</evidence>
<dbReference type="RefSeq" id="WP_311332980.1">
    <property type="nucleotide sequence ID" value="NZ_JAVRHZ010000004.1"/>
</dbReference>
<dbReference type="CDD" id="cd06433">
    <property type="entry name" value="GT_2_WfgS_like"/>
    <property type="match status" value="1"/>
</dbReference>
<reference evidence="2 3" key="1">
    <citation type="submission" date="2023-09" db="EMBL/GenBank/DDBJ databases">
        <authorList>
            <person name="Rey-Velasco X."/>
        </authorList>
    </citation>
    <scope>NUCLEOTIDE SEQUENCE [LARGE SCALE GENOMIC DNA]</scope>
    <source>
        <strain evidence="2 3">W242</strain>
    </source>
</reference>
<dbReference type="GO" id="GO:0016757">
    <property type="term" value="F:glycosyltransferase activity"/>
    <property type="evidence" value="ECO:0007669"/>
    <property type="project" value="UniProtKB-KW"/>
</dbReference>
<accession>A0ABU2YCY6</accession>
<dbReference type="EC" id="2.4.-.-" evidence="2"/>
<feature type="domain" description="Glycosyltransferase 2-like" evidence="1">
    <location>
        <begin position="5"/>
        <end position="127"/>
    </location>
</feature>
<name>A0ABU2YCY6_9FLAO</name>
<dbReference type="PANTHER" id="PTHR22916:SF3">
    <property type="entry name" value="UDP-GLCNAC:BETAGAL BETA-1,3-N-ACETYLGLUCOSAMINYLTRANSFERASE-LIKE PROTEIN 1"/>
    <property type="match status" value="1"/>
</dbReference>
<keyword evidence="2" id="KW-0808">Transferase</keyword>
<dbReference type="EMBL" id="JAVRHZ010000004">
    <property type="protein sequence ID" value="MDT0556026.1"/>
    <property type="molecule type" value="Genomic_DNA"/>
</dbReference>
<dbReference type="Proteomes" id="UP001254488">
    <property type="component" value="Unassembled WGS sequence"/>
</dbReference>
<dbReference type="Gene3D" id="3.90.550.10">
    <property type="entry name" value="Spore Coat Polysaccharide Biosynthesis Protein SpsA, Chain A"/>
    <property type="match status" value="1"/>
</dbReference>
<dbReference type="SUPFAM" id="SSF53448">
    <property type="entry name" value="Nucleotide-diphospho-sugar transferases"/>
    <property type="match status" value="1"/>
</dbReference>
<evidence type="ECO:0000313" key="2">
    <source>
        <dbReference type="EMBL" id="MDT0556026.1"/>
    </source>
</evidence>
<sequence>MPFFTIIIPTYNSENTLAVVLDSIVSQTCKDIEIILQDGKSNDATIEIANSFKKLIPSLHIYQEKDSGIYDAMNKGMDKATGDWLLFLGGDDQLYENTTLEMSTSILQKSNANVVYGNAKIIGNTGWANDGDIYDGIFNIQKLFKKNICHQAIFYKRDFILNNIGYFNLNYKQCSDWDFNLRCWSKQPFEFVDLIVSNFKAGGVSTDAIDTLFMNDYLSNVIKYFGITPFHKLVNTPSFLKYNDVIKLQKSKYPIRYKLQRVKSVIMNLSK</sequence>
<gene>
    <name evidence="2" type="ORF">RM538_08425</name>
</gene>
<dbReference type="InterPro" id="IPR029044">
    <property type="entry name" value="Nucleotide-diphossugar_trans"/>
</dbReference>
<dbReference type="InterPro" id="IPR001173">
    <property type="entry name" value="Glyco_trans_2-like"/>
</dbReference>
<keyword evidence="2" id="KW-0328">Glycosyltransferase</keyword>
<dbReference type="Pfam" id="PF00535">
    <property type="entry name" value="Glycos_transf_2"/>
    <property type="match status" value="1"/>
</dbReference>
<protein>
    <submittedName>
        <fullName evidence="2">Glycosyltransferase family 2 protein</fullName>
        <ecNumber evidence="2">2.4.-.-</ecNumber>
    </submittedName>
</protein>
<proteinExistence type="predicted"/>
<evidence type="ECO:0000259" key="1">
    <source>
        <dbReference type="Pfam" id="PF00535"/>
    </source>
</evidence>
<organism evidence="2 3">
    <name type="scientific">Patiriisocius hiemis</name>
    <dbReference type="NCBI Taxonomy" id="3075604"/>
    <lineage>
        <taxon>Bacteria</taxon>
        <taxon>Pseudomonadati</taxon>
        <taxon>Bacteroidota</taxon>
        <taxon>Flavobacteriia</taxon>
        <taxon>Flavobacteriales</taxon>
        <taxon>Flavobacteriaceae</taxon>
        <taxon>Patiriisocius</taxon>
    </lineage>
</organism>
<keyword evidence="3" id="KW-1185">Reference proteome</keyword>
<dbReference type="PANTHER" id="PTHR22916">
    <property type="entry name" value="GLYCOSYLTRANSFERASE"/>
    <property type="match status" value="1"/>
</dbReference>
<comment type="caution">
    <text evidence="2">The sequence shown here is derived from an EMBL/GenBank/DDBJ whole genome shotgun (WGS) entry which is preliminary data.</text>
</comment>